<accession>A0A552U8V6</accession>
<keyword evidence="2" id="KW-1185">Reference proteome</keyword>
<comment type="caution">
    <text evidence="1">The sequence shown here is derived from an EMBL/GenBank/DDBJ whole genome shotgun (WGS) entry which is preliminary data.</text>
</comment>
<dbReference type="Gene3D" id="3.40.50.10610">
    <property type="entry name" value="ABC-type transport auxiliary lipoprotein component"/>
    <property type="match status" value="1"/>
</dbReference>
<gene>
    <name evidence="1" type="ORF">FMM06_13255</name>
</gene>
<proteinExistence type="predicted"/>
<reference evidence="1 2" key="1">
    <citation type="submission" date="2019-07" db="EMBL/GenBank/DDBJ databases">
        <title>Novel species isolated from glacier.</title>
        <authorList>
            <person name="Liu Q."/>
            <person name="Xin Y.-H."/>
        </authorList>
    </citation>
    <scope>NUCLEOTIDE SEQUENCE [LARGE SCALE GENOMIC DNA]</scope>
    <source>
        <strain evidence="1 2">LB1R16</strain>
    </source>
</reference>
<dbReference type="OrthoDB" id="8969905at2"/>
<evidence type="ECO:0000313" key="2">
    <source>
        <dbReference type="Proteomes" id="UP000317894"/>
    </source>
</evidence>
<dbReference type="EMBL" id="VJWA01000002">
    <property type="protein sequence ID" value="TRW14651.1"/>
    <property type="molecule type" value="Genomic_DNA"/>
</dbReference>
<dbReference type="AlphaFoldDB" id="A0A552U8V6"/>
<evidence type="ECO:0000313" key="1">
    <source>
        <dbReference type="EMBL" id="TRW14651.1"/>
    </source>
</evidence>
<protein>
    <submittedName>
        <fullName evidence="1">Penicillin-binding protein activator LpoB</fullName>
    </submittedName>
</protein>
<name>A0A552U8V6_9SPHN</name>
<sequence length="209" mass="22923">MNRLIGCFGAVALIFSASPGLAKKKDGHAAVDLDPSGRGLVTGTGFESRDIIGMADRLVRDLLQRPDIVGTATPPRIIVDSSRLVNKSSQRLDTDMISDQLRAQLMRAAQGRMRFLSREAMEDVMAERELKRTGTVDVATRGLAKAVAGSDFKLTGRITSLDARNNNTGMMQRSMQVIFELIDLETSESVYISEPYVTLRAQGDDVVYR</sequence>
<dbReference type="RefSeq" id="WP_144237857.1">
    <property type="nucleotide sequence ID" value="NZ_VJWA01000002.1"/>
</dbReference>
<dbReference type="InterPro" id="IPR014094">
    <property type="entry name" value="LpoB"/>
</dbReference>
<organism evidence="1 2">
    <name type="scientific">Glacieibacterium frigidum</name>
    <dbReference type="NCBI Taxonomy" id="2593303"/>
    <lineage>
        <taxon>Bacteria</taxon>
        <taxon>Pseudomonadati</taxon>
        <taxon>Pseudomonadota</taxon>
        <taxon>Alphaproteobacteria</taxon>
        <taxon>Sphingomonadales</taxon>
        <taxon>Sphingosinicellaceae</taxon>
        <taxon>Glacieibacterium</taxon>
    </lineage>
</organism>
<dbReference type="Pfam" id="PF13036">
    <property type="entry name" value="LpoB"/>
    <property type="match status" value="1"/>
</dbReference>
<dbReference type="Proteomes" id="UP000317894">
    <property type="component" value="Unassembled WGS sequence"/>
</dbReference>